<dbReference type="AlphaFoldDB" id="A0A8H9IJZ1"/>
<reference evidence="1" key="2">
    <citation type="submission" date="2020-09" db="EMBL/GenBank/DDBJ databases">
        <authorList>
            <person name="Sun Q."/>
            <person name="Kim S."/>
        </authorList>
    </citation>
    <scope>NUCLEOTIDE SEQUENCE</scope>
    <source>
        <strain evidence="1">KCTC 32337</strain>
    </source>
</reference>
<name>A0A8H9IJZ1_9ALTE</name>
<reference evidence="1" key="1">
    <citation type="journal article" date="2014" name="Int. J. Syst. Evol. Microbiol.">
        <title>Complete genome sequence of Corynebacterium casei LMG S-19264T (=DSM 44701T), isolated from a smear-ripened cheese.</title>
        <authorList>
            <consortium name="US DOE Joint Genome Institute (JGI-PGF)"/>
            <person name="Walter F."/>
            <person name="Albersmeier A."/>
            <person name="Kalinowski J."/>
            <person name="Ruckert C."/>
        </authorList>
    </citation>
    <scope>NUCLEOTIDE SEQUENCE</scope>
    <source>
        <strain evidence="1">KCTC 32337</strain>
    </source>
</reference>
<comment type="caution">
    <text evidence="1">The sequence shown here is derived from an EMBL/GenBank/DDBJ whole genome shotgun (WGS) entry which is preliminary data.</text>
</comment>
<evidence type="ECO:0000313" key="2">
    <source>
        <dbReference type="Proteomes" id="UP000622604"/>
    </source>
</evidence>
<proteinExistence type="predicted"/>
<protein>
    <submittedName>
        <fullName evidence="1">Uncharacterized protein</fullName>
    </submittedName>
</protein>
<dbReference type="EMBL" id="BMZC01000025">
    <property type="protein sequence ID" value="GGZ83673.1"/>
    <property type="molecule type" value="Genomic_DNA"/>
</dbReference>
<evidence type="ECO:0000313" key="1">
    <source>
        <dbReference type="EMBL" id="GGZ83673.1"/>
    </source>
</evidence>
<sequence>MKTYQVVEVKECNLITCDKCGVAADKEKQPSEFHEYLSITRNCGYSSGQDDGKVFEVDLCQRCSKELLGAFWHEKMITAKPTWDTYINESESTQAERADFCFELDKIRDSELPIGSHVHPGLVYASKRGRHFMELSQESVEFLGVNTGDIIKINVGDAIVTLS</sequence>
<gene>
    <name evidence="1" type="ORF">GCM10011274_46460</name>
</gene>
<accession>A0A8H9IJZ1</accession>
<organism evidence="1 2">
    <name type="scientific">Paraglaciecola chathamensis</name>
    <dbReference type="NCBI Taxonomy" id="368405"/>
    <lineage>
        <taxon>Bacteria</taxon>
        <taxon>Pseudomonadati</taxon>
        <taxon>Pseudomonadota</taxon>
        <taxon>Gammaproteobacteria</taxon>
        <taxon>Alteromonadales</taxon>
        <taxon>Alteromonadaceae</taxon>
        <taxon>Paraglaciecola</taxon>
    </lineage>
</organism>
<dbReference type="Proteomes" id="UP000622604">
    <property type="component" value="Unassembled WGS sequence"/>
</dbReference>